<dbReference type="InterPro" id="IPR047347">
    <property type="entry name" value="YvaQ-like_sensor"/>
</dbReference>
<evidence type="ECO:0000256" key="2">
    <source>
        <dbReference type="ARBA" id="ARBA00022481"/>
    </source>
</evidence>
<reference evidence="8 9" key="1">
    <citation type="submission" date="2018-06" db="EMBL/GenBank/DDBJ databases">
        <title>Genomic Encyclopedia of Type Strains, Phase III (KMG-III): the genomes of soil and plant-associated and newly described type strains.</title>
        <authorList>
            <person name="Whitman W."/>
        </authorList>
    </citation>
    <scope>NUCLEOTIDE SEQUENCE [LARGE SCALE GENOMIC DNA]</scope>
    <source>
        <strain evidence="8 9">CECT 7646</strain>
    </source>
</reference>
<evidence type="ECO:0000256" key="4">
    <source>
        <dbReference type="PROSITE-ProRule" id="PRU00284"/>
    </source>
</evidence>
<dbReference type="SMART" id="SM00304">
    <property type="entry name" value="HAMP"/>
    <property type="match status" value="1"/>
</dbReference>
<evidence type="ECO:0000256" key="3">
    <source>
        <dbReference type="ARBA" id="ARBA00029447"/>
    </source>
</evidence>
<dbReference type="SMART" id="SM00283">
    <property type="entry name" value="MA"/>
    <property type="match status" value="1"/>
</dbReference>
<dbReference type="InterPro" id="IPR004089">
    <property type="entry name" value="MCPsignal_dom"/>
</dbReference>
<dbReference type="PRINTS" id="PR00260">
    <property type="entry name" value="CHEMTRNSDUCR"/>
</dbReference>
<dbReference type="InterPro" id="IPR003660">
    <property type="entry name" value="HAMP_dom"/>
</dbReference>
<evidence type="ECO:0000259" key="7">
    <source>
        <dbReference type="PROSITE" id="PS50885"/>
    </source>
</evidence>
<dbReference type="AlphaFoldDB" id="A0A318SGW2"/>
<comment type="similarity">
    <text evidence="3">Belongs to the methyl-accepting chemotaxis (MCP) protein family.</text>
</comment>
<dbReference type="FunFam" id="1.10.287.950:FF:000001">
    <property type="entry name" value="Methyl-accepting chemotaxis sensory transducer"/>
    <property type="match status" value="1"/>
</dbReference>
<feature type="transmembrane region" description="Helical" evidence="5">
    <location>
        <begin position="192"/>
        <end position="215"/>
    </location>
</feature>
<dbReference type="Pfam" id="PF00015">
    <property type="entry name" value="MCPsignal"/>
    <property type="match status" value="1"/>
</dbReference>
<dbReference type="Gene3D" id="1.10.287.950">
    <property type="entry name" value="Methyl-accepting chemotaxis protein"/>
    <property type="match status" value="1"/>
</dbReference>
<dbReference type="PANTHER" id="PTHR43531">
    <property type="entry name" value="PROTEIN ICFG"/>
    <property type="match status" value="1"/>
</dbReference>
<keyword evidence="5" id="KW-0472">Membrane</keyword>
<evidence type="ECO:0000256" key="1">
    <source>
        <dbReference type="ARBA" id="ARBA00004370"/>
    </source>
</evidence>
<proteinExistence type="inferred from homology"/>
<dbReference type="CDD" id="cd06225">
    <property type="entry name" value="HAMP"/>
    <property type="match status" value="1"/>
</dbReference>
<sequence>MTLLNFLENMPVARKVWGAILLLLVAMLGIAAATYWRSDVGHAQAADLTARQHALTASAVQWHGMAETSIAKTMAGALSADPSVADLFKDEQTRSAAAIVKLRQDLAAAEDSDAAKAQLASIGALVEVLRTKTAVLMEAQESGDGAVVSAKLQSDYQPAARAYLAGIQRYIALRGERTDEVSAEAATTGRRLALLGGAWGLVVIVLGMGVAALLVRSIRDPLARSLRLAQAIAGGDLTQKATTARRDEFGELQRSLVQMNAFLAQVVGGVRGATDSVATASQEIASGNQDLSIRTEQTASSLEETAASMEHLTGTVAQNAQAARQAQGLAGSASEAAERGGKVMKDVVDTMQAITESSRKVHDIIGVIDGIAFQTNILALNAAVEAARAGEQGRGFAVVASEVRGLAQRSATAAKEIKGLLGVSGSKVETGASLVQAAGGTMGEIVQAISRVSRIMDEIVGATASQASGIGEVNQAVAHLDGMTQQNAALVEQATAAAQALRDQAAHMAQMVGVFQLDTAAAAARPRPVPDERTTPRLEAG</sequence>
<name>A0A318SGW2_9BURK</name>
<evidence type="ECO:0000313" key="8">
    <source>
        <dbReference type="EMBL" id="PYE78073.1"/>
    </source>
</evidence>
<dbReference type="GO" id="GO:0004888">
    <property type="term" value="F:transmembrane signaling receptor activity"/>
    <property type="evidence" value="ECO:0007669"/>
    <property type="project" value="InterPro"/>
</dbReference>
<gene>
    <name evidence="8" type="ORF">DFQ15_110104</name>
</gene>
<dbReference type="SUPFAM" id="SSF58104">
    <property type="entry name" value="Methyl-accepting chemotaxis protein (MCP) signaling domain"/>
    <property type="match status" value="1"/>
</dbReference>
<organism evidence="8 9">
    <name type="scientific">Xylophilus ampelinus</name>
    <dbReference type="NCBI Taxonomy" id="54067"/>
    <lineage>
        <taxon>Bacteria</taxon>
        <taxon>Pseudomonadati</taxon>
        <taxon>Pseudomonadota</taxon>
        <taxon>Betaproteobacteria</taxon>
        <taxon>Burkholderiales</taxon>
        <taxon>Xylophilus</taxon>
    </lineage>
</organism>
<comment type="subcellular location">
    <subcellularLocation>
        <location evidence="1">Membrane</location>
    </subcellularLocation>
</comment>
<dbReference type="InterPro" id="IPR051310">
    <property type="entry name" value="MCP_chemotaxis"/>
</dbReference>
<protein>
    <submittedName>
        <fullName evidence="8">Methyl-accepting chemotaxis protein</fullName>
    </submittedName>
</protein>
<dbReference type="Proteomes" id="UP000247540">
    <property type="component" value="Unassembled WGS sequence"/>
</dbReference>
<feature type="transmembrane region" description="Helical" evidence="5">
    <location>
        <begin position="16"/>
        <end position="36"/>
    </location>
</feature>
<dbReference type="Pfam" id="PF00672">
    <property type="entry name" value="HAMP"/>
    <property type="match status" value="1"/>
</dbReference>
<dbReference type="GO" id="GO:0006935">
    <property type="term" value="P:chemotaxis"/>
    <property type="evidence" value="ECO:0007669"/>
    <property type="project" value="InterPro"/>
</dbReference>
<evidence type="ECO:0000313" key="9">
    <source>
        <dbReference type="Proteomes" id="UP000247540"/>
    </source>
</evidence>
<dbReference type="PROSITE" id="PS50885">
    <property type="entry name" value="HAMP"/>
    <property type="match status" value="1"/>
</dbReference>
<keyword evidence="4" id="KW-0807">Transducer</keyword>
<feature type="domain" description="HAMP" evidence="7">
    <location>
        <begin position="216"/>
        <end position="268"/>
    </location>
</feature>
<dbReference type="PROSITE" id="PS50111">
    <property type="entry name" value="CHEMOTAXIS_TRANSDUC_2"/>
    <property type="match status" value="1"/>
</dbReference>
<evidence type="ECO:0000259" key="6">
    <source>
        <dbReference type="PROSITE" id="PS50111"/>
    </source>
</evidence>
<keyword evidence="5" id="KW-1133">Transmembrane helix</keyword>
<accession>A0A318SGW2</accession>
<keyword evidence="2" id="KW-0488">Methylation</keyword>
<dbReference type="PANTHER" id="PTHR43531:SF14">
    <property type="entry name" value="METHYL-ACCEPTING CHEMOTAXIS PROTEIN I-RELATED"/>
    <property type="match status" value="1"/>
</dbReference>
<comment type="caution">
    <text evidence="8">The sequence shown here is derived from an EMBL/GenBank/DDBJ whole genome shotgun (WGS) entry which is preliminary data.</text>
</comment>
<feature type="domain" description="Methyl-accepting transducer" evidence="6">
    <location>
        <begin position="273"/>
        <end position="502"/>
    </location>
</feature>
<dbReference type="GO" id="GO:0005886">
    <property type="term" value="C:plasma membrane"/>
    <property type="evidence" value="ECO:0007669"/>
    <property type="project" value="TreeGrafter"/>
</dbReference>
<keyword evidence="5" id="KW-0812">Transmembrane</keyword>
<dbReference type="CDD" id="cd11386">
    <property type="entry name" value="MCP_signal"/>
    <property type="match status" value="1"/>
</dbReference>
<keyword evidence="9" id="KW-1185">Reference proteome</keyword>
<dbReference type="GO" id="GO:0007165">
    <property type="term" value="P:signal transduction"/>
    <property type="evidence" value="ECO:0007669"/>
    <property type="project" value="UniProtKB-KW"/>
</dbReference>
<evidence type="ECO:0000256" key="5">
    <source>
        <dbReference type="SAM" id="Phobius"/>
    </source>
</evidence>
<dbReference type="EMBL" id="QJTC01000010">
    <property type="protein sequence ID" value="PYE78073.1"/>
    <property type="molecule type" value="Genomic_DNA"/>
</dbReference>
<dbReference type="InterPro" id="IPR004090">
    <property type="entry name" value="Chemotax_Me-accpt_rcpt"/>
</dbReference>
<dbReference type="CDD" id="cd19411">
    <property type="entry name" value="MCP2201-like_sensor"/>
    <property type="match status" value="1"/>
</dbReference>